<protein>
    <recommendedName>
        <fullName evidence="2">DNA repair protein rhp7 treble clef domain-containing protein</fullName>
    </recommendedName>
</protein>
<organism evidence="3 4">
    <name type="scientific">Trichoderma citrinoviride</name>
    <dbReference type="NCBI Taxonomy" id="58853"/>
    <lineage>
        <taxon>Eukaryota</taxon>
        <taxon>Fungi</taxon>
        <taxon>Dikarya</taxon>
        <taxon>Ascomycota</taxon>
        <taxon>Pezizomycotina</taxon>
        <taxon>Sordariomycetes</taxon>
        <taxon>Hypocreomycetidae</taxon>
        <taxon>Hypocreales</taxon>
        <taxon>Hypocreaceae</taxon>
        <taxon>Trichoderma</taxon>
    </lineage>
</organism>
<dbReference type="GeneID" id="36600349"/>
<evidence type="ECO:0000313" key="4">
    <source>
        <dbReference type="Proteomes" id="UP000241546"/>
    </source>
</evidence>
<dbReference type="RefSeq" id="XP_024752789.1">
    <property type="nucleotide sequence ID" value="XM_024892231.1"/>
</dbReference>
<dbReference type="InterPro" id="IPR056451">
    <property type="entry name" value="Znf_Tbcl_Rhp7"/>
</dbReference>
<feature type="region of interest" description="Disordered" evidence="1">
    <location>
        <begin position="126"/>
        <end position="149"/>
    </location>
</feature>
<dbReference type="FunFam" id="3.80.10.10:FF:000601">
    <property type="entry name" value="DNA repair protein Rad7, protein"/>
    <property type="match status" value="1"/>
</dbReference>
<feature type="region of interest" description="Disordered" evidence="1">
    <location>
        <begin position="1"/>
        <end position="20"/>
    </location>
</feature>
<reference evidence="4" key="1">
    <citation type="submission" date="2016-07" db="EMBL/GenBank/DDBJ databases">
        <title>Multiple horizontal gene transfer events from other fungi enriched the ability of initially mycotrophic Trichoderma (Ascomycota) to feed on dead plant biomass.</title>
        <authorList>
            <consortium name="DOE Joint Genome Institute"/>
            <person name="Atanasova L."/>
            <person name="Chenthamara K."/>
            <person name="Zhang J."/>
            <person name="Grujic M."/>
            <person name="Henrissat B."/>
            <person name="Kuo A."/>
            <person name="Aerts A."/>
            <person name="Salamov A."/>
            <person name="Lipzen A."/>
            <person name="Labutti K."/>
            <person name="Barry K."/>
            <person name="Miao Y."/>
            <person name="Rahimi M.J."/>
            <person name="Shen Q."/>
            <person name="Grigoriev I.V."/>
            <person name="Kubicek C.P."/>
            <person name="Druzhinina I.S."/>
        </authorList>
    </citation>
    <scope>NUCLEOTIDE SEQUENCE [LARGE SCALE GENOMIC DNA]</scope>
    <source>
        <strain evidence="4">TUCIM 6016</strain>
    </source>
</reference>
<evidence type="ECO:0000313" key="3">
    <source>
        <dbReference type="EMBL" id="PTB69469.1"/>
    </source>
</evidence>
<gene>
    <name evidence="3" type="ORF">BBK36DRAFT_1134218</name>
</gene>
<dbReference type="AlphaFoldDB" id="A0A2T4BJM9"/>
<feature type="domain" description="DNA repair protein rhp7 treble clef" evidence="2">
    <location>
        <begin position="90"/>
        <end position="127"/>
    </location>
</feature>
<dbReference type="OrthoDB" id="1924287at2759"/>
<dbReference type="SMART" id="SM00367">
    <property type="entry name" value="LRR_CC"/>
    <property type="match status" value="1"/>
</dbReference>
<proteinExistence type="predicted"/>
<keyword evidence="4" id="KW-1185">Reference proteome</keyword>
<dbReference type="Pfam" id="PF23550">
    <property type="entry name" value="zf_Tbcl_Rhp7"/>
    <property type="match status" value="1"/>
</dbReference>
<accession>A0A2T4BJM9</accession>
<dbReference type="InterPro" id="IPR032675">
    <property type="entry name" value="LRR_dom_sf"/>
</dbReference>
<dbReference type="Proteomes" id="UP000241546">
    <property type="component" value="Unassembled WGS sequence"/>
</dbReference>
<name>A0A2T4BJM9_9HYPO</name>
<evidence type="ECO:0000259" key="2">
    <source>
        <dbReference type="Pfam" id="PF23550"/>
    </source>
</evidence>
<dbReference type="EMBL" id="KZ680208">
    <property type="protein sequence ID" value="PTB69469.1"/>
    <property type="molecule type" value="Genomic_DNA"/>
</dbReference>
<dbReference type="Gene3D" id="3.80.10.10">
    <property type="entry name" value="Ribonuclease Inhibitor"/>
    <property type="match status" value="1"/>
</dbReference>
<sequence>MGGRVVTLLGRQGETTEENNAAEVVETVETVSVTVEASSSSRTTRSRNTAALDKIKASKAFKKRKKMADDDDDDDDIALAIFEERRAPLPGQMENCEICGKRFTVTPYSVAGPDGGLLCAPCGRQVAKEREGQPTTKKPRKQTGGVGSRRTIQSRMLDGDVGTKSLATLCVQTLAKNVDLAESLGDLPEHLIDKIARIFSKRRLLKPDTLPLFMQPSTEVLHIYDGAKLGHQEFINILQVASNLKKFKVRCAVQFKDEVMDYLLSRDIRLESFYLHGANLLSEEKWHEFLAAKGKSLKELQLLKECCPQLTRLKVCHNQKVTDAGVTAIGQLSSLRHLKALKSCITQIGKDLRTLSFKRVPDADDSLRITESEVMTDNGFAQLFTNWENLPLEFVDFQKCRQLDAAHPRENPKNIGLCSEGFKALMNHSGRMLRHVNAFGETKHFCEEVTDFILGCIFRACPNIKEVNVFGCMKVKEVRVPRGVILIGGTH</sequence>
<evidence type="ECO:0000256" key="1">
    <source>
        <dbReference type="SAM" id="MobiDB-lite"/>
    </source>
</evidence>
<dbReference type="InterPro" id="IPR006553">
    <property type="entry name" value="Leu-rich_rpt_Cys-con_subtyp"/>
</dbReference>
<dbReference type="SUPFAM" id="SSF52047">
    <property type="entry name" value="RNI-like"/>
    <property type="match status" value="1"/>
</dbReference>